<dbReference type="InterPro" id="IPR020557">
    <property type="entry name" value="Fumarate_lyase_CS"/>
</dbReference>
<comment type="pathway">
    <text evidence="3">Carbohydrate metabolism; tricarboxylic acid cycle; (S)-malate from fumarate: step 1/1.</text>
</comment>
<dbReference type="RefSeq" id="WP_390322715.1">
    <property type="nucleotide sequence ID" value="NZ_JBHRTP010000019.1"/>
</dbReference>
<keyword evidence="3" id="KW-0816">Tricarboxylic acid cycle</keyword>
<evidence type="ECO:0000256" key="3">
    <source>
        <dbReference type="HAMAP-Rule" id="MF_00743"/>
    </source>
</evidence>
<comment type="similarity">
    <text evidence="1 3">Belongs to the class-II fumarase/aspartase family. Fumarase subfamily.</text>
</comment>
<dbReference type="InterPro" id="IPR008948">
    <property type="entry name" value="L-Aspartase-like"/>
</dbReference>
<dbReference type="PRINTS" id="PR00149">
    <property type="entry name" value="FUMRATELYASE"/>
</dbReference>
<feature type="domain" description="Fumarate lyase N-terminal" evidence="4">
    <location>
        <begin position="11"/>
        <end position="341"/>
    </location>
</feature>
<feature type="binding site" evidence="3">
    <location>
        <position position="186"/>
    </location>
    <ligand>
        <name>substrate</name>
    </ligand>
</feature>
<name>A0ABV7F0W4_9BURK</name>
<feature type="binding site" evidence="3">
    <location>
        <begin position="323"/>
        <end position="325"/>
    </location>
    <ligand>
        <name>substrate</name>
    </ligand>
</feature>
<comment type="caution">
    <text evidence="6">The sequence shown here is derived from an EMBL/GenBank/DDBJ whole genome shotgun (WGS) entry which is preliminary data.</text>
</comment>
<dbReference type="Gene3D" id="1.10.275.10">
    <property type="entry name" value="Fumarase/aspartase (N-terminal domain)"/>
    <property type="match status" value="1"/>
</dbReference>
<dbReference type="Pfam" id="PF10415">
    <property type="entry name" value="FumaraseC_C"/>
    <property type="match status" value="1"/>
</dbReference>
<keyword evidence="2 3" id="KW-0456">Lyase</keyword>
<dbReference type="GO" id="GO:0004333">
    <property type="term" value="F:fumarate hydratase activity"/>
    <property type="evidence" value="ECO:0007669"/>
    <property type="project" value="UniProtKB-EC"/>
</dbReference>
<feature type="site" description="Important for catalytic activity" evidence="3">
    <location>
        <position position="330"/>
    </location>
</feature>
<dbReference type="CDD" id="cd01362">
    <property type="entry name" value="Fumarase_classII"/>
    <property type="match status" value="1"/>
</dbReference>
<comment type="subcellular location">
    <subcellularLocation>
        <location evidence="3">Cytoplasm</location>
    </subcellularLocation>
</comment>
<dbReference type="Proteomes" id="UP001595530">
    <property type="component" value="Unassembled WGS sequence"/>
</dbReference>
<comment type="subunit">
    <text evidence="3">Homotetramer.</text>
</comment>
<dbReference type="Gene3D" id="1.10.40.30">
    <property type="entry name" value="Fumarase/aspartase (C-terminal domain)"/>
    <property type="match status" value="1"/>
</dbReference>
<protein>
    <recommendedName>
        <fullName evidence="3">Fumarate hydratase class II</fullName>
        <shortName evidence="3">Fumarase C</shortName>
        <ecNumber evidence="3">4.2.1.2</ecNumber>
    </recommendedName>
    <alternativeName>
        <fullName evidence="3">Aerobic fumarase</fullName>
    </alternativeName>
    <alternativeName>
        <fullName evidence="3">Iron-independent fumarase</fullName>
    </alternativeName>
</protein>
<evidence type="ECO:0000256" key="2">
    <source>
        <dbReference type="ARBA" id="ARBA00023239"/>
    </source>
</evidence>
<feature type="active site" description="Proton donor/acceptor" evidence="3">
    <location>
        <position position="187"/>
    </location>
</feature>
<accession>A0ABV7F0W4</accession>
<dbReference type="HAMAP" id="MF_00743">
    <property type="entry name" value="FumaraseC"/>
    <property type="match status" value="1"/>
</dbReference>
<dbReference type="InterPro" id="IPR000362">
    <property type="entry name" value="Fumarate_lyase_fam"/>
</dbReference>
<dbReference type="NCBIfam" id="NF008909">
    <property type="entry name" value="PRK12273.1"/>
    <property type="match status" value="1"/>
</dbReference>
<dbReference type="InterPro" id="IPR022761">
    <property type="entry name" value="Fumarate_lyase_N"/>
</dbReference>
<proteinExistence type="inferred from homology"/>
<dbReference type="PANTHER" id="PTHR11444">
    <property type="entry name" value="ASPARTATEAMMONIA/ARGININOSUCCINATE/ADENYLOSUCCINATE LYASE"/>
    <property type="match status" value="1"/>
</dbReference>
<sequence length="463" mass="49719">MNVRTERDSFGDIEVPADQLWGAQTQRSLEFFRISTERMPPELILALAALKRACALVNMELGLLPSTKAGAIMQAADEVLARRHDGEFPLSIWQTGSGTQSNMNMNEVLANRASELLGGARGAERLVHPNDEVNLGQSSNDIFPSAMYLAAATSLTHALLPALRHLRATMEQKSTEFADIVKIGRTHLQDATPLTLGQEFSGYAAQLLYAETIIVAAVPALCELAVGGTAVGTGLNTHPQFADKVAAELAWRHHLPLKSAPNKFAALAAHDALVAAHGALKTLAAALMKIANDVRWMASGPRSGLGEISIPENEPGSSIMPGKVNPTQCEALTMLCCQVFGNDVAINFGGASGNFELNVFKPLMIHNFLQSARLLADGCASFNSHCAQGILPNRDRIADLMARSLMLVTALTPHIGYDKAAQIAKKAHHDGSTLKQAALALGYVTEQQFELWMQPLQMTHPKA</sequence>
<dbReference type="SUPFAM" id="SSF48557">
    <property type="entry name" value="L-aspartase-like"/>
    <property type="match status" value="1"/>
</dbReference>
<dbReference type="Pfam" id="PF00206">
    <property type="entry name" value="Lyase_1"/>
    <property type="match status" value="1"/>
</dbReference>
<evidence type="ECO:0000259" key="5">
    <source>
        <dbReference type="Pfam" id="PF10415"/>
    </source>
</evidence>
<feature type="binding site" evidence="3">
    <location>
        <position position="318"/>
    </location>
    <ligand>
        <name>substrate</name>
    </ligand>
</feature>
<comment type="catalytic activity">
    <reaction evidence="3">
        <text>(S)-malate = fumarate + H2O</text>
        <dbReference type="Rhea" id="RHEA:12460"/>
        <dbReference type="ChEBI" id="CHEBI:15377"/>
        <dbReference type="ChEBI" id="CHEBI:15589"/>
        <dbReference type="ChEBI" id="CHEBI:29806"/>
        <dbReference type="EC" id="4.2.1.2"/>
    </reaction>
</comment>
<comment type="function">
    <text evidence="3">Involved in the TCA cycle. Catalyzes the stereospecific interconversion of fumarate to L-malate.</text>
</comment>
<dbReference type="InterPro" id="IPR018951">
    <property type="entry name" value="Fumarase_C_C"/>
</dbReference>
<evidence type="ECO:0000256" key="1">
    <source>
        <dbReference type="ARBA" id="ARBA00009084"/>
    </source>
</evidence>
<evidence type="ECO:0000313" key="7">
    <source>
        <dbReference type="Proteomes" id="UP001595530"/>
    </source>
</evidence>
<feature type="domain" description="Fumarase C C-terminal" evidence="5">
    <location>
        <begin position="407"/>
        <end position="460"/>
    </location>
</feature>
<dbReference type="EC" id="4.2.1.2" evidence="3"/>
<reference evidence="7" key="1">
    <citation type="journal article" date="2019" name="Int. J. Syst. Evol. Microbiol.">
        <title>The Global Catalogue of Microorganisms (GCM) 10K type strain sequencing project: providing services to taxonomists for standard genome sequencing and annotation.</title>
        <authorList>
            <consortium name="The Broad Institute Genomics Platform"/>
            <consortium name="The Broad Institute Genome Sequencing Center for Infectious Disease"/>
            <person name="Wu L."/>
            <person name="Ma J."/>
        </authorList>
    </citation>
    <scope>NUCLEOTIDE SEQUENCE [LARGE SCALE GENOMIC DNA]</scope>
    <source>
        <strain evidence="7">KCTC 42986</strain>
    </source>
</reference>
<feature type="binding site" evidence="3">
    <location>
        <begin position="138"/>
        <end position="140"/>
    </location>
    <ligand>
        <name>substrate</name>
    </ligand>
</feature>
<feature type="active site" evidence="3">
    <location>
        <position position="317"/>
    </location>
</feature>
<organism evidence="6 7">
    <name type="scientific">Undibacterium arcticum</name>
    <dbReference type="NCBI Taxonomy" id="1762892"/>
    <lineage>
        <taxon>Bacteria</taxon>
        <taxon>Pseudomonadati</taxon>
        <taxon>Pseudomonadota</taxon>
        <taxon>Betaproteobacteria</taxon>
        <taxon>Burkholderiales</taxon>
        <taxon>Oxalobacteraceae</taxon>
        <taxon>Undibacterium</taxon>
    </lineage>
</organism>
<dbReference type="PRINTS" id="PR00145">
    <property type="entry name" value="ARGSUCLYASE"/>
</dbReference>
<gene>
    <name evidence="3 6" type="primary">fumC</name>
    <name evidence="6" type="ORF">ACFOFO_07405</name>
</gene>
<dbReference type="InterPro" id="IPR024083">
    <property type="entry name" value="Fumarase/histidase_N"/>
</dbReference>
<comment type="miscellaneous">
    <text evidence="3">There are 2 substrate-binding sites: the catalytic A site, and the non-catalytic B site that may play a role in the transfer of substrate or product between the active site and the solvent. Alternatively, the B site may bind allosteric effectors.</text>
</comment>
<dbReference type="Gene3D" id="1.20.200.10">
    <property type="entry name" value="Fumarase/aspartase (Central domain)"/>
    <property type="match status" value="1"/>
</dbReference>
<dbReference type="PANTHER" id="PTHR11444:SF1">
    <property type="entry name" value="FUMARATE HYDRATASE, MITOCHONDRIAL"/>
    <property type="match status" value="1"/>
</dbReference>
<dbReference type="EMBL" id="JBHRTP010000019">
    <property type="protein sequence ID" value="MFC3107788.1"/>
    <property type="molecule type" value="Genomic_DNA"/>
</dbReference>
<dbReference type="NCBIfam" id="TIGR00979">
    <property type="entry name" value="fumC_II"/>
    <property type="match status" value="1"/>
</dbReference>
<dbReference type="PROSITE" id="PS00163">
    <property type="entry name" value="FUMARATE_LYASES"/>
    <property type="match status" value="1"/>
</dbReference>
<keyword evidence="3" id="KW-0963">Cytoplasm</keyword>
<evidence type="ECO:0000259" key="4">
    <source>
        <dbReference type="Pfam" id="PF00206"/>
    </source>
</evidence>
<feature type="binding site" description="in site B" evidence="3">
    <location>
        <begin position="128"/>
        <end position="131"/>
    </location>
    <ligand>
        <name>substrate</name>
    </ligand>
</feature>
<feature type="binding site" evidence="3">
    <location>
        <begin position="97"/>
        <end position="99"/>
    </location>
    <ligand>
        <name>substrate</name>
    </ligand>
</feature>
<evidence type="ECO:0000313" key="6">
    <source>
        <dbReference type="EMBL" id="MFC3107788.1"/>
    </source>
</evidence>
<dbReference type="InterPro" id="IPR005677">
    <property type="entry name" value="Fum_hydII"/>
</dbReference>
<keyword evidence="7" id="KW-1185">Reference proteome</keyword>